<keyword evidence="3 8" id="KW-0812">Transmembrane</keyword>
<dbReference type="RefSeq" id="XP_015516404.1">
    <property type="nucleotide sequence ID" value="XM_015660918.2"/>
</dbReference>
<dbReference type="Pfam" id="PF07690">
    <property type="entry name" value="MFS_1"/>
    <property type="match status" value="1"/>
</dbReference>
<dbReference type="GO" id="GO:0016020">
    <property type="term" value="C:membrane"/>
    <property type="evidence" value="ECO:0007669"/>
    <property type="project" value="UniProtKB-SubCell"/>
</dbReference>
<dbReference type="PROSITE" id="PS50850">
    <property type="entry name" value="MFS"/>
    <property type="match status" value="1"/>
</dbReference>
<dbReference type="KEGG" id="nlo:107221792"/>
<evidence type="ECO:0000256" key="3">
    <source>
        <dbReference type="ARBA" id="ARBA00022692"/>
    </source>
</evidence>
<dbReference type="Proteomes" id="UP000829291">
    <property type="component" value="Chromosome 7"/>
</dbReference>
<evidence type="ECO:0000313" key="10">
    <source>
        <dbReference type="Proteomes" id="UP000829291"/>
    </source>
</evidence>
<dbReference type="InterPro" id="IPR036259">
    <property type="entry name" value="MFS_trans_sf"/>
</dbReference>
<gene>
    <name evidence="11" type="primary">LOC107221792</name>
</gene>
<dbReference type="SUPFAM" id="SSF103473">
    <property type="entry name" value="MFS general substrate transporter"/>
    <property type="match status" value="1"/>
</dbReference>
<feature type="transmembrane region" description="Helical" evidence="8">
    <location>
        <begin position="402"/>
        <end position="425"/>
    </location>
</feature>
<feature type="transmembrane region" description="Helical" evidence="8">
    <location>
        <begin position="176"/>
        <end position="196"/>
    </location>
</feature>
<evidence type="ECO:0000256" key="7">
    <source>
        <dbReference type="SAM" id="MobiDB-lite"/>
    </source>
</evidence>
<name>A0A6J0BP62_NEOLC</name>
<feature type="transmembrane region" description="Helical" evidence="8">
    <location>
        <begin position="140"/>
        <end position="164"/>
    </location>
</feature>
<keyword evidence="5 8" id="KW-1133">Transmembrane helix</keyword>
<dbReference type="FunFam" id="1.20.1250.20:FF:000512">
    <property type="entry name" value="Putative inorganic phosphate cotransporter-like Protein"/>
    <property type="match status" value="1"/>
</dbReference>
<comment type="subcellular location">
    <subcellularLocation>
        <location evidence="1">Membrane</location>
        <topology evidence="1">Multi-pass membrane protein</topology>
    </subcellularLocation>
</comment>
<reference evidence="11" key="1">
    <citation type="submission" date="2025-08" db="UniProtKB">
        <authorList>
            <consortium name="RefSeq"/>
        </authorList>
    </citation>
    <scope>IDENTIFICATION</scope>
    <source>
        <tissue evidence="11">Thorax and Abdomen</tissue>
    </source>
</reference>
<dbReference type="PANTHER" id="PTHR11662">
    <property type="entry name" value="SOLUTE CARRIER FAMILY 17"/>
    <property type="match status" value="1"/>
</dbReference>
<evidence type="ECO:0000256" key="5">
    <source>
        <dbReference type="ARBA" id="ARBA00022989"/>
    </source>
</evidence>
<feature type="transmembrane region" description="Helical" evidence="8">
    <location>
        <begin position="310"/>
        <end position="334"/>
    </location>
</feature>
<dbReference type="FunFam" id="1.20.1250.20:FF:000003">
    <property type="entry name" value="Solute carrier family 17 member 3"/>
    <property type="match status" value="1"/>
</dbReference>
<dbReference type="PANTHER" id="PTHR11662:SF415">
    <property type="entry name" value="AT30085P-RELATED"/>
    <property type="match status" value="1"/>
</dbReference>
<keyword evidence="6 8" id="KW-0472">Membrane</keyword>
<proteinExistence type="predicted"/>
<feature type="transmembrane region" description="Helical" evidence="8">
    <location>
        <begin position="346"/>
        <end position="365"/>
    </location>
</feature>
<evidence type="ECO:0000256" key="2">
    <source>
        <dbReference type="ARBA" id="ARBA00022448"/>
    </source>
</evidence>
<dbReference type="GO" id="GO:0015293">
    <property type="term" value="F:symporter activity"/>
    <property type="evidence" value="ECO:0007669"/>
    <property type="project" value="UniProtKB-KW"/>
</dbReference>
<keyword evidence="10" id="KW-1185">Reference proteome</keyword>
<dbReference type="AlphaFoldDB" id="A0A6J0BP62"/>
<evidence type="ECO:0000256" key="1">
    <source>
        <dbReference type="ARBA" id="ARBA00004141"/>
    </source>
</evidence>
<evidence type="ECO:0000256" key="4">
    <source>
        <dbReference type="ARBA" id="ARBA00022847"/>
    </source>
</evidence>
<feature type="transmembrane region" description="Helical" evidence="8">
    <location>
        <begin position="437"/>
        <end position="458"/>
    </location>
</feature>
<keyword evidence="2" id="KW-0813">Transport</keyword>
<protein>
    <submittedName>
        <fullName evidence="11">Inorganic phosphate cotransporter isoform X1</fullName>
    </submittedName>
</protein>
<accession>A0A6J0BP62</accession>
<dbReference type="Gene3D" id="1.20.1250.20">
    <property type="entry name" value="MFS general substrate transporter like domains"/>
    <property type="match status" value="2"/>
</dbReference>
<evidence type="ECO:0000259" key="9">
    <source>
        <dbReference type="PROSITE" id="PS50850"/>
    </source>
</evidence>
<dbReference type="InParanoid" id="A0A6J0BP62"/>
<dbReference type="GO" id="GO:0006820">
    <property type="term" value="P:monoatomic anion transport"/>
    <property type="evidence" value="ECO:0007669"/>
    <property type="project" value="TreeGrafter"/>
</dbReference>
<dbReference type="InterPro" id="IPR050382">
    <property type="entry name" value="MFS_Na/Anion_cotransporter"/>
</dbReference>
<feature type="transmembrane region" description="Helical" evidence="8">
    <location>
        <begin position="87"/>
        <end position="107"/>
    </location>
</feature>
<dbReference type="FunCoup" id="A0A6J0BP62">
    <property type="interactions" value="102"/>
</dbReference>
<evidence type="ECO:0000313" key="11">
    <source>
        <dbReference type="RefSeq" id="XP_015516404.1"/>
    </source>
</evidence>
<feature type="transmembrane region" description="Helical" evidence="8">
    <location>
        <begin position="371"/>
        <end position="390"/>
    </location>
</feature>
<evidence type="ECO:0000256" key="8">
    <source>
        <dbReference type="SAM" id="Phobius"/>
    </source>
</evidence>
<sequence length="496" mass="54346">MKILTGWKACCAPVSQRWIFALMGFLAITNAYAMRICLSLAITEMVVSEDSTDDTVDETLCPADNTTTTSSSNSAGTYDWDESLQGIILSAFFWGYIVTHIPGGMLADKFGGKYTLGLGILSTGIFTLITPLAVEWGGSTALIVLRFLMGLGEGTTFPALNAMLAHWSPPTERSRIGSLVFAGAQIGTVFANAVSGNLLHYSPIGWPSVFYLFGAIGVLWFLVFVLVCFNTPDEHPYISDKEKNFLTDSTNEHTHKKIPPPPWRHILKSVPLWALVAAQIGHDWGLFTMVTDLPLYMSNVLHFSIKSNGYLSALPYVAMWLASLACSPVADWLINSGRMSRTNVRKLFTTTGSMGPAIFIIAASYAGCDRVLVVALFTIGMGFMGSYYPGMKVNSLDLTPNYSGTVMAIVNGIGAVSGIITPYLVGVLTPNETVAEWRLVFWIVFAVFTITNIVYLLYASGEVQYWNDPNFLIREQEERKNNAAGEKKEKSKKEVT</sequence>
<feature type="transmembrane region" description="Helical" evidence="8">
    <location>
        <begin position="114"/>
        <end position="134"/>
    </location>
</feature>
<evidence type="ECO:0000256" key="6">
    <source>
        <dbReference type="ARBA" id="ARBA00023136"/>
    </source>
</evidence>
<organism evidence="11">
    <name type="scientific">Neodiprion lecontei</name>
    <name type="common">Redheaded pine sawfly</name>
    <dbReference type="NCBI Taxonomy" id="441921"/>
    <lineage>
        <taxon>Eukaryota</taxon>
        <taxon>Metazoa</taxon>
        <taxon>Ecdysozoa</taxon>
        <taxon>Arthropoda</taxon>
        <taxon>Hexapoda</taxon>
        <taxon>Insecta</taxon>
        <taxon>Pterygota</taxon>
        <taxon>Neoptera</taxon>
        <taxon>Endopterygota</taxon>
        <taxon>Hymenoptera</taxon>
        <taxon>Tenthredinoidea</taxon>
        <taxon>Diprionidae</taxon>
        <taxon>Diprioninae</taxon>
        <taxon>Neodiprion</taxon>
    </lineage>
</organism>
<dbReference type="InterPro" id="IPR020846">
    <property type="entry name" value="MFS_dom"/>
</dbReference>
<feature type="domain" description="Major facilitator superfamily (MFS) profile" evidence="9">
    <location>
        <begin position="16"/>
        <end position="464"/>
    </location>
</feature>
<dbReference type="CDD" id="cd17318">
    <property type="entry name" value="MFS_SLC17"/>
    <property type="match status" value="1"/>
</dbReference>
<keyword evidence="4" id="KW-0769">Symport</keyword>
<dbReference type="OrthoDB" id="2985014at2759"/>
<feature type="transmembrane region" description="Helical" evidence="8">
    <location>
        <begin position="20"/>
        <end position="42"/>
    </location>
</feature>
<feature type="region of interest" description="Disordered" evidence="7">
    <location>
        <begin position="477"/>
        <end position="496"/>
    </location>
</feature>
<dbReference type="InterPro" id="IPR011701">
    <property type="entry name" value="MFS"/>
</dbReference>
<dbReference type="GeneID" id="107221792"/>
<feature type="transmembrane region" description="Helical" evidence="8">
    <location>
        <begin position="208"/>
        <end position="229"/>
    </location>
</feature>